<keyword evidence="6" id="KW-1185">Reference proteome</keyword>
<accession>A0AAN9RF52</accession>
<evidence type="ECO:0000256" key="1">
    <source>
        <dbReference type="ARBA" id="ARBA00004413"/>
    </source>
</evidence>
<dbReference type="Gene3D" id="1.25.40.20">
    <property type="entry name" value="Ankyrin repeat-containing domain"/>
    <property type="match status" value="2"/>
</dbReference>
<dbReference type="GO" id="GO:0005096">
    <property type="term" value="F:GTPase activator activity"/>
    <property type="evidence" value="ECO:0007669"/>
    <property type="project" value="InterPro"/>
</dbReference>
<name>A0AAN9RF52_PHACN</name>
<gene>
    <name evidence="5" type="ORF">VNO80_11644</name>
</gene>
<feature type="repeat" description="ANK" evidence="4">
    <location>
        <begin position="60"/>
        <end position="92"/>
    </location>
</feature>
<comment type="caution">
    <text evidence="5">The sequence shown here is derived from an EMBL/GenBank/DDBJ whole genome shotgun (WGS) entry which is preliminary data.</text>
</comment>
<keyword evidence="2" id="KW-0479">Metal-binding</keyword>
<sequence>MHSLAQQVQESICANDKKAVYQLILKSDVDLNAIRWQSLSGDSFDMASQTENQLVEDEKDGSSALHLACLTSDTGMVELLLQLGADINASDSRGRTPLHCCIIKGQTAAAKALILRGANIYIADKEGNTPVKLASESGCFDTEIIKLLTSR</sequence>
<evidence type="ECO:0000313" key="5">
    <source>
        <dbReference type="EMBL" id="KAK7369602.1"/>
    </source>
</evidence>
<proteinExistence type="predicted"/>
<evidence type="ECO:0000256" key="3">
    <source>
        <dbReference type="ARBA" id="ARBA00022833"/>
    </source>
</evidence>
<dbReference type="PROSITE" id="PS50297">
    <property type="entry name" value="ANK_REP_REGION"/>
    <property type="match status" value="2"/>
</dbReference>
<reference evidence="5 6" key="1">
    <citation type="submission" date="2024-01" db="EMBL/GenBank/DDBJ databases">
        <title>The genomes of 5 underutilized Papilionoideae crops provide insights into root nodulation and disease resistanc.</title>
        <authorList>
            <person name="Jiang F."/>
        </authorList>
    </citation>
    <scope>NUCLEOTIDE SEQUENCE [LARGE SCALE GENOMIC DNA]</scope>
    <source>
        <strain evidence="5">JINMINGXINNONG_FW02</strain>
        <tissue evidence="5">Leaves</tissue>
    </source>
</reference>
<dbReference type="EMBL" id="JAYMYR010000004">
    <property type="protein sequence ID" value="KAK7369602.1"/>
    <property type="molecule type" value="Genomic_DNA"/>
</dbReference>
<dbReference type="GO" id="GO:0046872">
    <property type="term" value="F:metal ion binding"/>
    <property type="evidence" value="ECO:0007669"/>
    <property type="project" value="UniProtKB-KW"/>
</dbReference>
<dbReference type="InterPro" id="IPR045258">
    <property type="entry name" value="ACAP1/2/3-like"/>
</dbReference>
<dbReference type="PROSITE" id="PS50088">
    <property type="entry name" value="ANK_REPEAT"/>
    <property type="match status" value="2"/>
</dbReference>
<dbReference type="PANTHER" id="PTHR23180:SF406">
    <property type="entry name" value="ADP-RIBOSYLATION FACTOR GTPASE-ACTIVATING PROTEIN AGD10"/>
    <property type="match status" value="1"/>
</dbReference>
<dbReference type="Pfam" id="PF12796">
    <property type="entry name" value="Ank_2"/>
    <property type="match status" value="1"/>
</dbReference>
<dbReference type="PANTHER" id="PTHR23180">
    <property type="entry name" value="CENTAURIN/ARF"/>
    <property type="match status" value="1"/>
</dbReference>
<dbReference type="SMART" id="SM00248">
    <property type="entry name" value="ANK"/>
    <property type="match status" value="2"/>
</dbReference>
<organism evidence="5 6">
    <name type="scientific">Phaseolus coccineus</name>
    <name type="common">Scarlet runner bean</name>
    <name type="synonym">Phaseolus multiflorus</name>
    <dbReference type="NCBI Taxonomy" id="3886"/>
    <lineage>
        <taxon>Eukaryota</taxon>
        <taxon>Viridiplantae</taxon>
        <taxon>Streptophyta</taxon>
        <taxon>Embryophyta</taxon>
        <taxon>Tracheophyta</taxon>
        <taxon>Spermatophyta</taxon>
        <taxon>Magnoliopsida</taxon>
        <taxon>eudicotyledons</taxon>
        <taxon>Gunneridae</taxon>
        <taxon>Pentapetalae</taxon>
        <taxon>rosids</taxon>
        <taxon>fabids</taxon>
        <taxon>Fabales</taxon>
        <taxon>Fabaceae</taxon>
        <taxon>Papilionoideae</taxon>
        <taxon>50 kb inversion clade</taxon>
        <taxon>NPAAA clade</taxon>
        <taxon>indigoferoid/millettioid clade</taxon>
        <taxon>Phaseoleae</taxon>
        <taxon>Phaseolus</taxon>
    </lineage>
</organism>
<evidence type="ECO:0000256" key="2">
    <source>
        <dbReference type="ARBA" id="ARBA00022723"/>
    </source>
</evidence>
<dbReference type="SUPFAM" id="SSF48403">
    <property type="entry name" value="Ankyrin repeat"/>
    <property type="match status" value="1"/>
</dbReference>
<protein>
    <submittedName>
        <fullName evidence="5">Uncharacterized protein</fullName>
    </submittedName>
</protein>
<dbReference type="AlphaFoldDB" id="A0AAN9RF52"/>
<dbReference type="InterPro" id="IPR002110">
    <property type="entry name" value="Ankyrin_rpt"/>
</dbReference>
<evidence type="ECO:0000313" key="6">
    <source>
        <dbReference type="Proteomes" id="UP001374584"/>
    </source>
</evidence>
<keyword evidence="3" id="KW-0862">Zinc</keyword>
<dbReference type="Proteomes" id="UP001374584">
    <property type="component" value="Unassembled WGS sequence"/>
</dbReference>
<keyword evidence="4" id="KW-0040">ANK repeat</keyword>
<dbReference type="GO" id="GO:0005886">
    <property type="term" value="C:plasma membrane"/>
    <property type="evidence" value="ECO:0007669"/>
    <property type="project" value="UniProtKB-SubCell"/>
</dbReference>
<feature type="repeat" description="ANK" evidence="4">
    <location>
        <begin position="93"/>
        <end position="125"/>
    </location>
</feature>
<comment type="subcellular location">
    <subcellularLocation>
        <location evidence="1">Cell membrane</location>
        <topology evidence="1">Peripheral membrane protein</topology>
        <orientation evidence="1">Cytoplasmic side</orientation>
    </subcellularLocation>
</comment>
<dbReference type="InterPro" id="IPR036770">
    <property type="entry name" value="Ankyrin_rpt-contain_sf"/>
</dbReference>
<evidence type="ECO:0000256" key="4">
    <source>
        <dbReference type="PROSITE-ProRule" id="PRU00023"/>
    </source>
</evidence>